<dbReference type="Pfam" id="PF01899">
    <property type="entry name" value="MNHE"/>
    <property type="match status" value="1"/>
</dbReference>
<protein>
    <submittedName>
        <fullName evidence="7">Multisubunit sodium/proton antiporter, MrpE subunit</fullName>
    </submittedName>
</protein>
<keyword evidence="4" id="KW-0812">Transmembrane</keyword>
<accession>A0A1H1UVV4</accession>
<evidence type="ECO:0000256" key="3">
    <source>
        <dbReference type="ARBA" id="ARBA00022475"/>
    </source>
</evidence>
<comment type="similarity">
    <text evidence="2">Belongs to the CPA3 antiporters (TC 2.A.63) subunit E family.</text>
</comment>
<proteinExistence type="inferred from homology"/>
<dbReference type="AlphaFoldDB" id="A0A1H1UVV4"/>
<organism evidence="7 8">
    <name type="scientific">Bradyrhizobium canariense</name>
    <dbReference type="NCBI Taxonomy" id="255045"/>
    <lineage>
        <taxon>Bacteria</taxon>
        <taxon>Pseudomonadati</taxon>
        <taxon>Pseudomonadota</taxon>
        <taxon>Alphaproteobacteria</taxon>
        <taxon>Hyphomicrobiales</taxon>
        <taxon>Nitrobacteraceae</taxon>
        <taxon>Bradyrhizobium</taxon>
    </lineage>
</organism>
<keyword evidence="3" id="KW-1003">Cell membrane</keyword>
<dbReference type="Proteomes" id="UP000243904">
    <property type="component" value="Chromosome I"/>
</dbReference>
<dbReference type="GO" id="GO:0005886">
    <property type="term" value="C:plasma membrane"/>
    <property type="evidence" value="ECO:0007669"/>
    <property type="project" value="UniProtKB-SubCell"/>
</dbReference>
<keyword evidence="6" id="KW-0472">Membrane</keyword>
<dbReference type="EMBL" id="LT629750">
    <property type="protein sequence ID" value="SDS75999.1"/>
    <property type="molecule type" value="Genomic_DNA"/>
</dbReference>
<keyword evidence="8" id="KW-1185">Reference proteome</keyword>
<evidence type="ECO:0000313" key="7">
    <source>
        <dbReference type="EMBL" id="SDS75999.1"/>
    </source>
</evidence>
<gene>
    <name evidence="7" type="ORF">SAMN05444158_3103</name>
</gene>
<sequence>MEVRKIHELITGRRRAKPLGRGSGNTLRSAIFRAAGFFGFWLVLTDTDSADLAAGLVSAAAATWASLRLMPAEQWNLRPVKLAGFILHFLRQSIAAGTDVALRALDPRLPLRPGFVVYQTHLPPGTKRNAFCAIMSLLPGTLPCGSAEGDGLAIHCLDVTQPVVEQLAAEETLCMQTIGEAQRNG</sequence>
<dbReference type="InterPro" id="IPR002758">
    <property type="entry name" value="Cation_antiport_E"/>
</dbReference>
<reference evidence="8" key="1">
    <citation type="submission" date="2016-10" db="EMBL/GenBank/DDBJ databases">
        <authorList>
            <person name="Varghese N."/>
            <person name="Submissions S."/>
        </authorList>
    </citation>
    <scope>NUCLEOTIDE SEQUENCE [LARGE SCALE GENOMIC DNA]</scope>
    <source>
        <strain evidence="8">GAS369</strain>
    </source>
</reference>
<evidence type="ECO:0000256" key="6">
    <source>
        <dbReference type="ARBA" id="ARBA00023136"/>
    </source>
</evidence>
<evidence type="ECO:0000256" key="4">
    <source>
        <dbReference type="ARBA" id="ARBA00022692"/>
    </source>
</evidence>
<evidence type="ECO:0000256" key="5">
    <source>
        <dbReference type="ARBA" id="ARBA00022989"/>
    </source>
</evidence>
<evidence type="ECO:0000313" key="8">
    <source>
        <dbReference type="Proteomes" id="UP000243904"/>
    </source>
</evidence>
<dbReference type="PANTHER" id="PTHR34584">
    <property type="entry name" value="NA(+)/H(+) ANTIPORTER SUBUNIT E1"/>
    <property type="match status" value="1"/>
</dbReference>
<dbReference type="GO" id="GO:0008324">
    <property type="term" value="F:monoatomic cation transmembrane transporter activity"/>
    <property type="evidence" value="ECO:0007669"/>
    <property type="project" value="InterPro"/>
</dbReference>
<keyword evidence="5" id="KW-1133">Transmembrane helix</keyword>
<evidence type="ECO:0000256" key="2">
    <source>
        <dbReference type="ARBA" id="ARBA00006228"/>
    </source>
</evidence>
<dbReference type="PANTHER" id="PTHR34584:SF1">
    <property type="entry name" value="NA(+)_H(+) ANTIPORTER SUBUNIT E1"/>
    <property type="match status" value="1"/>
</dbReference>
<evidence type="ECO:0000256" key="1">
    <source>
        <dbReference type="ARBA" id="ARBA00004651"/>
    </source>
</evidence>
<comment type="subcellular location">
    <subcellularLocation>
        <location evidence="1">Cell membrane</location>
        <topology evidence="1">Multi-pass membrane protein</topology>
    </subcellularLocation>
</comment>
<name>A0A1H1UVV4_9BRAD</name>